<proteinExistence type="predicted"/>
<organism evidence="2">
    <name type="scientific">uncultured Solirubrobacterales bacterium</name>
    <dbReference type="NCBI Taxonomy" id="768556"/>
    <lineage>
        <taxon>Bacteria</taxon>
        <taxon>Bacillati</taxon>
        <taxon>Actinomycetota</taxon>
        <taxon>Thermoleophilia</taxon>
        <taxon>Solirubrobacterales</taxon>
        <taxon>environmental samples</taxon>
    </lineage>
</organism>
<dbReference type="InterPro" id="IPR029063">
    <property type="entry name" value="SAM-dependent_MTases_sf"/>
</dbReference>
<feature type="domain" description="Methyltransferase" evidence="1">
    <location>
        <begin position="45"/>
        <end position="139"/>
    </location>
</feature>
<evidence type="ECO:0000259" key="1">
    <source>
        <dbReference type="Pfam" id="PF13649"/>
    </source>
</evidence>
<gene>
    <name evidence="2" type="ORF">AVDCRST_MAG17-2226</name>
</gene>
<dbReference type="Gene3D" id="3.40.50.150">
    <property type="entry name" value="Vaccinia Virus protein VP39"/>
    <property type="match status" value="1"/>
</dbReference>
<dbReference type="SUPFAM" id="SSF53335">
    <property type="entry name" value="S-adenosyl-L-methionine-dependent methyltransferases"/>
    <property type="match status" value="1"/>
</dbReference>
<accession>A0A6J4T798</accession>
<dbReference type="InterPro" id="IPR041698">
    <property type="entry name" value="Methyltransf_25"/>
</dbReference>
<protein>
    <recommendedName>
        <fullName evidence="1">Methyltransferase domain-containing protein</fullName>
    </recommendedName>
</protein>
<dbReference type="Pfam" id="PF13649">
    <property type="entry name" value="Methyltransf_25"/>
    <property type="match status" value="1"/>
</dbReference>
<evidence type="ECO:0000313" key="2">
    <source>
        <dbReference type="EMBL" id="CAA9515042.1"/>
    </source>
</evidence>
<reference evidence="2" key="1">
    <citation type="submission" date="2020-02" db="EMBL/GenBank/DDBJ databases">
        <authorList>
            <person name="Meier V. D."/>
        </authorList>
    </citation>
    <scope>NUCLEOTIDE SEQUENCE</scope>
    <source>
        <strain evidence="2">AVDCRST_MAG17</strain>
    </source>
</reference>
<dbReference type="CDD" id="cd02440">
    <property type="entry name" value="AdoMet_MTases"/>
    <property type="match status" value="1"/>
</dbReference>
<name>A0A6J4T798_9ACTN</name>
<dbReference type="AlphaFoldDB" id="A0A6J4T798"/>
<dbReference type="EMBL" id="CADCVV010000183">
    <property type="protein sequence ID" value="CAA9515042.1"/>
    <property type="molecule type" value="Genomic_DNA"/>
</dbReference>
<sequence length="247" mass="26403">MTAPNYDPAAYGEVIAADYDALYSTIPDTEEAVSCLAALAGGGAVLEMGIGTGRLALPLRARGVDVHGVEASPAMVDELRKIPGGEDIPVAIGSFADTEVPEKGFSVVVLALHTIFGLPTQDEKIRCFANAERHLGEGGVFVVEGTILDVGAFRAGQAVIPRFTSSERVELQVLRYDAATQSVETTNVHLSSEGVRLNGFNNAYASPQELDLMARLGGLRLRERWGSWTREPFTATCARHVSVYARP</sequence>